<dbReference type="HAMAP" id="MF_01116">
    <property type="entry name" value="TSR3"/>
    <property type="match status" value="1"/>
</dbReference>
<evidence type="ECO:0000256" key="2">
    <source>
        <dbReference type="ARBA" id="ARBA00022517"/>
    </source>
</evidence>
<comment type="caution">
    <text evidence="10">The sequence shown here is derived from an EMBL/GenBank/DDBJ whole genome shotgun (WGS) entry which is preliminary data.</text>
</comment>
<dbReference type="InterPro" id="IPR022968">
    <property type="entry name" value="Tsr3-like"/>
</dbReference>
<dbReference type="AlphaFoldDB" id="A0A922L848"/>
<keyword evidence="1" id="KW-0963">Cytoplasm</keyword>
<dbReference type="GO" id="GO:0106388">
    <property type="term" value="F:rRNA small subunit aminocarboxypropyltransferase activity"/>
    <property type="evidence" value="ECO:0007669"/>
    <property type="project" value="UniProtKB-EC"/>
</dbReference>
<reference evidence="10" key="1">
    <citation type="submission" date="2013-05" db="EMBL/GenBank/DDBJ databases">
        <authorList>
            <person name="Yim A.K.Y."/>
            <person name="Chan T.F."/>
            <person name="Ji K.M."/>
            <person name="Liu X.Y."/>
            <person name="Zhou J.W."/>
            <person name="Li R.Q."/>
            <person name="Yang K.Y."/>
            <person name="Li J."/>
            <person name="Li M."/>
            <person name="Law P.T.W."/>
            <person name="Wu Y.L."/>
            <person name="Cai Z.L."/>
            <person name="Qin H."/>
            <person name="Bao Y."/>
            <person name="Leung R.K.K."/>
            <person name="Ng P.K.S."/>
            <person name="Zou J."/>
            <person name="Zhong X.J."/>
            <person name="Ran P.X."/>
            <person name="Zhong N.S."/>
            <person name="Liu Z.G."/>
            <person name="Tsui S.K.W."/>
        </authorList>
    </citation>
    <scope>NUCLEOTIDE SEQUENCE</scope>
    <source>
        <strain evidence="10">Derf</strain>
        <tissue evidence="10">Whole organism</tissue>
    </source>
</reference>
<evidence type="ECO:0000313" key="10">
    <source>
        <dbReference type="EMBL" id="KAH9522893.1"/>
    </source>
</evidence>
<evidence type="ECO:0000256" key="4">
    <source>
        <dbReference type="ARBA" id="ARBA00022679"/>
    </source>
</evidence>
<feature type="region of interest" description="Disordered" evidence="7">
    <location>
        <begin position="227"/>
        <end position="254"/>
    </location>
</feature>
<feature type="domain" description="16S/18S rRNA aminocarboxypropyltransferase Tsr3 C-terminal" evidence="8">
    <location>
        <begin position="100"/>
        <end position="225"/>
    </location>
</feature>
<feature type="compositionally biased region" description="Basic residues" evidence="7">
    <location>
        <begin position="1"/>
        <end position="12"/>
    </location>
</feature>
<evidence type="ECO:0000259" key="9">
    <source>
        <dbReference type="Pfam" id="PF04068"/>
    </source>
</evidence>
<dbReference type="EC" id="2.5.1.157" evidence="6"/>
<dbReference type="GO" id="GO:1904047">
    <property type="term" value="F:S-adenosyl-L-methionine binding"/>
    <property type="evidence" value="ECO:0007669"/>
    <property type="project" value="UniProtKB-UniRule"/>
</dbReference>
<keyword evidence="2 6" id="KW-0690">Ribosome biogenesis</keyword>
<dbReference type="NCBIfam" id="NF002621">
    <property type="entry name" value="PRK02287.1"/>
    <property type="match status" value="1"/>
</dbReference>
<evidence type="ECO:0000256" key="5">
    <source>
        <dbReference type="ARBA" id="ARBA00022691"/>
    </source>
</evidence>
<feature type="compositionally biased region" description="Acidic residues" evidence="7">
    <location>
        <begin position="18"/>
        <end position="29"/>
    </location>
</feature>
<dbReference type="GO" id="GO:0000455">
    <property type="term" value="P:enzyme-directed rRNA pseudouridine synthesis"/>
    <property type="evidence" value="ECO:0007669"/>
    <property type="project" value="UniProtKB-UniRule"/>
</dbReference>
<evidence type="ECO:0000313" key="11">
    <source>
        <dbReference type="Proteomes" id="UP000790347"/>
    </source>
</evidence>
<evidence type="ECO:0000256" key="3">
    <source>
        <dbReference type="ARBA" id="ARBA00022552"/>
    </source>
</evidence>
<dbReference type="InterPro" id="IPR007177">
    <property type="entry name" value="Tsr3_C"/>
</dbReference>
<feature type="binding site" evidence="6">
    <location>
        <position position="78"/>
    </location>
    <ligand>
        <name>S-adenosyl-L-methionine</name>
        <dbReference type="ChEBI" id="CHEBI:59789"/>
    </ligand>
</feature>
<comment type="caution">
    <text evidence="6">Lacks conserved residue(s) required for the propagation of feature annotation.</text>
</comment>
<protein>
    <recommendedName>
        <fullName evidence="6">18S rRNA aminocarboxypropyltransferase</fullName>
        <ecNumber evidence="6">2.5.1.157</ecNumber>
    </recommendedName>
</protein>
<dbReference type="Pfam" id="PF04034">
    <property type="entry name" value="Ribo_biogen_C"/>
    <property type="match status" value="1"/>
</dbReference>
<sequence>MSSKNLRNKSRQRRDNNVDNDNDDNDDDQMTSNVVLNQYPDDDEAQDDDDDDDDNDNFELNLKIAMWDLRHCNPKRCTGRKLVRMKLCRCLKLGQKFSGIVLTPIATRCVSPSDRHIVDSDGIAVVDCSWNRIDTTPFHKMKGKNLRLLPFMVAANPVNYGTPCKLSCVEAIAATLWITGHVDYAKYYLGKFKWGPGFEKLNSDLLQQYSICENSEQIIQIQTKAMDDENQISEQTRNLDLPPSESSSSDDNGE</sequence>
<feature type="region of interest" description="Disordered" evidence="7">
    <location>
        <begin position="1"/>
        <end position="55"/>
    </location>
</feature>
<keyword evidence="11" id="KW-1185">Reference proteome</keyword>
<name>A0A922L848_DERFA</name>
<keyword evidence="5 6" id="KW-0949">S-adenosyl-L-methionine</keyword>
<accession>A0A922L848</accession>
<feature type="domain" description="RNase L inhibitor RLI-like possible metal-binding" evidence="9">
    <location>
        <begin position="63"/>
        <end position="96"/>
    </location>
</feature>
<comment type="similarity">
    <text evidence="6">Belongs to the TDD superfamily. TSR3 family.</text>
</comment>
<gene>
    <name evidence="10" type="primary">TSR3</name>
    <name evidence="10" type="ORF">DERF_006445</name>
</gene>
<dbReference type="Pfam" id="PF04068">
    <property type="entry name" value="Fer4_RLI"/>
    <property type="match status" value="1"/>
</dbReference>
<evidence type="ECO:0000256" key="7">
    <source>
        <dbReference type="SAM" id="MobiDB-lite"/>
    </source>
</evidence>
<evidence type="ECO:0000259" key="8">
    <source>
        <dbReference type="Pfam" id="PF04034"/>
    </source>
</evidence>
<dbReference type="PANTHER" id="PTHR20426:SF0">
    <property type="entry name" value="18S RRNA AMINOCARBOXYPROPYLTRANSFERASE"/>
    <property type="match status" value="1"/>
</dbReference>
<feature type="compositionally biased region" description="Low complexity" evidence="7">
    <location>
        <begin position="239"/>
        <end position="254"/>
    </location>
</feature>
<organism evidence="10 11">
    <name type="scientific">Dermatophagoides farinae</name>
    <name type="common">American house dust mite</name>
    <dbReference type="NCBI Taxonomy" id="6954"/>
    <lineage>
        <taxon>Eukaryota</taxon>
        <taxon>Metazoa</taxon>
        <taxon>Ecdysozoa</taxon>
        <taxon>Arthropoda</taxon>
        <taxon>Chelicerata</taxon>
        <taxon>Arachnida</taxon>
        <taxon>Acari</taxon>
        <taxon>Acariformes</taxon>
        <taxon>Sarcoptiformes</taxon>
        <taxon>Astigmata</taxon>
        <taxon>Psoroptidia</taxon>
        <taxon>Analgoidea</taxon>
        <taxon>Pyroglyphidae</taxon>
        <taxon>Dermatophagoidinae</taxon>
        <taxon>Dermatophagoides</taxon>
    </lineage>
</organism>
<evidence type="ECO:0000256" key="6">
    <source>
        <dbReference type="HAMAP-Rule" id="MF_03146"/>
    </source>
</evidence>
<dbReference type="OrthoDB" id="10262062at2759"/>
<evidence type="ECO:0000256" key="1">
    <source>
        <dbReference type="ARBA" id="ARBA00022490"/>
    </source>
</evidence>
<keyword evidence="4 6" id="KW-0808">Transferase</keyword>
<dbReference type="EMBL" id="ASGP02000002">
    <property type="protein sequence ID" value="KAH9522893.1"/>
    <property type="molecule type" value="Genomic_DNA"/>
</dbReference>
<comment type="function">
    <text evidence="6">Aminocarboxypropyltransferase that catalyzes the aminocarboxypropyl transfer on pseudouridine in 18S rRNA. It constitutes the last step in biosynthesis of the hypermodified N1-methyl-N3-(3-amino-3-carboxypropyl) pseudouridine (m1acp3-Psi).</text>
</comment>
<dbReference type="Proteomes" id="UP000790347">
    <property type="component" value="Unassembled WGS sequence"/>
</dbReference>
<dbReference type="GO" id="GO:0030490">
    <property type="term" value="P:maturation of SSU-rRNA"/>
    <property type="evidence" value="ECO:0007669"/>
    <property type="project" value="TreeGrafter"/>
</dbReference>
<keyword evidence="3 6" id="KW-0698">rRNA processing</keyword>
<proteinExistence type="inferred from homology"/>
<dbReference type="InterPro" id="IPR007209">
    <property type="entry name" value="RNaseL-inhib-like_metal-bd_dom"/>
</dbReference>
<comment type="catalytic activity">
    <reaction evidence="6">
        <text>an N(1)-methylpseudouridine in rRNA + S-adenosyl-L-methionine = N(1)-methyl-N(3)-[(3S)-3-amino-3-carboxypropyl]pseudouridine in rRNA + S-methyl-5'-thioadenosine + H(+)</text>
        <dbReference type="Rhea" id="RHEA:63296"/>
        <dbReference type="Rhea" id="RHEA-COMP:11634"/>
        <dbReference type="Rhea" id="RHEA-COMP:16310"/>
        <dbReference type="ChEBI" id="CHEBI:15378"/>
        <dbReference type="ChEBI" id="CHEBI:17509"/>
        <dbReference type="ChEBI" id="CHEBI:59789"/>
        <dbReference type="ChEBI" id="CHEBI:74890"/>
        <dbReference type="ChEBI" id="CHEBI:146234"/>
        <dbReference type="EC" id="2.5.1.157"/>
    </reaction>
</comment>
<feature type="compositionally biased region" description="Acidic residues" evidence="7">
    <location>
        <begin position="40"/>
        <end position="55"/>
    </location>
</feature>
<dbReference type="PANTHER" id="PTHR20426">
    <property type="entry name" value="RIBOSOME BIOGENESIS PROTEIN TSR3 HOMOLOG"/>
    <property type="match status" value="1"/>
</dbReference>
<feature type="binding site" evidence="6">
    <location>
        <position position="149"/>
    </location>
    <ligand>
        <name>S-adenosyl-L-methionine</name>
        <dbReference type="ChEBI" id="CHEBI:59789"/>
    </ligand>
</feature>
<reference evidence="10" key="2">
    <citation type="journal article" date="2022" name="Res Sq">
        <title>Comparative Genomics Reveals Insights into the Divergent Evolution of Astigmatic Mites and Household Pest Adaptations.</title>
        <authorList>
            <person name="Xiong Q."/>
            <person name="Wan A.T.-Y."/>
            <person name="Liu X.-Y."/>
            <person name="Fung C.S.-H."/>
            <person name="Xiao X."/>
            <person name="Malainual N."/>
            <person name="Hou J."/>
            <person name="Wang L."/>
            <person name="Wang M."/>
            <person name="Yang K."/>
            <person name="Cui Y."/>
            <person name="Leung E."/>
            <person name="Nong W."/>
            <person name="Shin S.-K."/>
            <person name="Au S."/>
            <person name="Jeong K.Y."/>
            <person name="Chew F.T."/>
            <person name="Hui J."/>
            <person name="Leung T.F."/>
            <person name="Tungtrongchitr A."/>
            <person name="Zhong N."/>
            <person name="Liu Z."/>
            <person name="Tsui S."/>
        </authorList>
    </citation>
    <scope>NUCLEOTIDE SEQUENCE</scope>
    <source>
        <strain evidence="10">Derf</strain>
        <tissue evidence="10">Whole organism</tissue>
    </source>
</reference>
<feature type="binding site" evidence="6">
    <location>
        <position position="126"/>
    </location>
    <ligand>
        <name>S-adenosyl-L-methionine</name>
        <dbReference type="ChEBI" id="CHEBI:59789"/>
    </ligand>
</feature>